<organism evidence="2 3">
    <name type="scientific">Champsocephalus gunnari</name>
    <name type="common">Mackerel icefish</name>
    <dbReference type="NCBI Taxonomy" id="52237"/>
    <lineage>
        <taxon>Eukaryota</taxon>
        <taxon>Metazoa</taxon>
        <taxon>Chordata</taxon>
        <taxon>Craniata</taxon>
        <taxon>Vertebrata</taxon>
        <taxon>Euteleostomi</taxon>
        <taxon>Actinopterygii</taxon>
        <taxon>Neopterygii</taxon>
        <taxon>Teleostei</taxon>
        <taxon>Neoteleostei</taxon>
        <taxon>Acanthomorphata</taxon>
        <taxon>Eupercaria</taxon>
        <taxon>Perciformes</taxon>
        <taxon>Notothenioidei</taxon>
        <taxon>Channichthyidae</taxon>
        <taxon>Champsocephalus</taxon>
    </lineage>
</organism>
<reference evidence="2 3" key="1">
    <citation type="journal article" date="2023" name="Mol. Biol. Evol.">
        <title>Genomics of Secondarily Temperate Adaptation in the Only Non-Antarctic Icefish.</title>
        <authorList>
            <person name="Rivera-Colon A.G."/>
            <person name="Rayamajhi N."/>
            <person name="Minhas B.F."/>
            <person name="Madrigal G."/>
            <person name="Bilyk K.T."/>
            <person name="Yoon V."/>
            <person name="Hune M."/>
            <person name="Gregory S."/>
            <person name="Cheng C.H.C."/>
            <person name="Catchen J.M."/>
        </authorList>
    </citation>
    <scope>NUCLEOTIDE SEQUENCE [LARGE SCALE GENOMIC DNA]</scope>
    <source>
        <tissue evidence="2">White muscle</tissue>
    </source>
</reference>
<evidence type="ECO:0000256" key="1">
    <source>
        <dbReference type="SAM" id="MobiDB-lite"/>
    </source>
</evidence>
<dbReference type="AlphaFoldDB" id="A0AAN8BXS0"/>
<feature type="compositionally biased region" description="Acidic residues" evidence="1">
    <location>
        <begin position="91"/>
        <end position="101"/>
    </location>
</feature>
<feature type="region of interest" description="Disordered" evidence="1">
    <location>
        <begin position="1"/>
        <end position="101"/>
    </location>
</feature>
<evidence type="ECO:0000313" key="2">
    <source>
        <dbReference type="EMBL" id="KAK5893234.1"/>
    </source>
</evidence>
<evidence type="ECO:0000313" key="3">
    <source>
        <dbReference type="Proteomes" id="UP001331515"/>
    </source>
</evidence>
<dbReference type="EMBL" id="JAURVH010001535">
    <property type="protein sequence ID" value="KAK5893234.1"/>
    <property type="molecule type" value="Genomic_DNA"/>
</dbReference>
<sequence>MEEVDGANWEEGGSEMEEVDEANWEEEGSEVEEVDDEEEEERSGASVEKDDEERVEPVMDREEEVNEGTEGNKASGEGYLEGFENGMINEDGVEEGWIEDK</sequence>
<accession>A0AAN8BXS0</accession>
<protein>
    <submittedName>
        <fullName evidence="2">Uncharacterized protein</fullName>
    </submittedName>
</protein>
<comment type="caution">
    <text evidence="2">The sequence shown here is derived from an EMBL/GenBank/DDBJ whole genome shotgun (WGS) entry which is preliminary data.</text>
</comment>
<keyword evidence="3" id="KW-1185">Reference proteome</keyword>
<gene>
    <name evidence="2" type="ORF">CgunFtcFv8_006124</name>
</gene>
<name>A0AAN8BXS0_CHAGU</name>
<dbReference type="Proteomes" id="UP001331515">
    <property type="component" value="Unassembled WGS sequence"/>
</dbReference>
<feature type="compositionally biased region" description="Acidic residues" evidence="1">
    <location>
        <begin position="12"/>
        <end position="41"/>
    </location>
</feature>
<proteinExistence type="predicted"/>